<feature type="transmembrane region" description="Helical" evidence="1">
    <location>
        <begin position="176"/>
        <end position="194"/>
    </location>
</feature>
<keyword evidence="3" id="KW-1185">Reference proteome</keyword>
<evidence type="ECO:0000313" key="2">
    <source>
        <dbReference type="EMBL" id="NJR77920.1"/>
    </source>
</evidence>
<accession>A0ABX1CNN6</accession>
<proteinExistence type="predicted"/>
<gene>
    <name evidence="2" type="ORF">HBH26_04725</name>
</gene>
<feature type="transmembrane region" description="Helical" evidence="1">
    <location>
        <begin position="68"/>
        <end position="88"/>
    </location>
</feature>
<evidence type="ECO:0000256" key="1">
    <source>
        <dbReference type="SAM" id="Phobius"/>
    </source>
</evidence>
<evidence type="ECO:0000313" key="3">
    <source>
        <dbReference type="Proteomes" id="UP000732399"/>
    </source>
</evidence>
<name>A0ABX1CNN6_9SPHN</name>
<reference evidence="2 3" key="1">
    <citation type="submission" date="2020-03" db="EMBL/GenBank/DDBJ databases">
        <authorList>
            <person name="Wang L."/>
            <person name="He N."/>
            <person name="Li Y."/>
            <person name="Fang Y."/>
            <person name="Zhang F."/>
        </authorList>
    </citation>
    <scope>NUCLEOTIDE SEQUENCE [LARGE SCALE GENOMIC DNA]</scope>
    <source>
        <strain evidence="2 3">36D10-4-7</strain>
    </source>
</reference>
<keyword evidence="1" id="KW-0472">Membrane</keyword>
<feature type="transmembrane region" description="Helical" evidence="1">
    <location>
        <begin position="206"/>
        <end position="231"/>
    </location>
</feature>
<keyword evidence="1" id="KW-1133">Transmembrane helix</keyword>
<comment type="caution">
    <text evidence="2">The sequence shown here is derived from an EMBL/GenBank/DDBJ whole genome shotgun (WGS) entry which is preliminary data.</text>
</comment>
<feature type="transmembrane region" description="Helical" evidence="1">
    <location>
        <begin position="144"/>
        <end position="164"/>
    </location>
</feature>
<organism evidence="2 3">
    <name type="scientific">Sphingomonas corticis</name>
    <dbReference type="NCBI Taxonomy" id="2722791"/>
    <lineage>
        <taxon>Bacteria</taxon>
        <taxon>Pseudomonadati</taxon>
        <taxon>Pseudomonadota</taxon>
        <taxon>Alphaproteobacteria</taxon>
        <taxon>Sphingomonadales</taxon>
        <taxon>Sphingomonadaceae</taxon>
        <taxon>Sphingomonas</taxon>
    </lineage>
</organism>
<feature type="transmembrane region" description="Helical" evidence="1">
    <location>
        <begin position="280"/>
        <end position="305"/>
    </location>
</feature>
<keyword evidence="1" id="KW-0812">Transmembrane</keyword>
<protein>
    <recommendedName>
        <fullName evidence="4">Flippase-like domain-containing protein</fullName>
    </recommendedName>
</protein>
<sequence>MTAPPAPSDTPPAPAVSLAGLEPLGTLRRRWAVMIGALLSVAMVAGLVHELFDHGLAGLSRAVPHSPWFYVFFLASYFALPISDFVIFRRLWRVPAAAFSALNTKRIANDVLIGYSGDAYFYAWARARLKMVAAPFGAVKDVSIVSGIAGNLMTILLAAVALPLGWNLIEPDLRSTILWSLSIPLGVSAAVLAFSRRVFSLPRRDLWFIFVVDCLRLLIVGVTLALAWAAAMPSVAAGMWLFLVAGRQLVSRLPLLPNKDLLFANFAILVIGQDRTLSDLVAFTAASTLLMHVAIITIFGMVQGVERMTAWRRAR</sequence>
<evidence type="ECO:0008006" key="4">
    <source>
        <dbReference type="Google" id="ProtNLM"/>
    </source>
</evidence>
<dbReference type="EMBL" id="JAAVJH010000002">
    <property type="protein sequence ID" value="NJR77920.1"/>
    <property type="molecule type" value="Genomic_DNA"/>
</dbReference>
<feature type="transmembrane region" description="Helical" evidence="1">
    <location>
        <begin position="31"/>
        <end position="48"/>
    </location>
</feature>
<dbReference type="Proteomes" id="UP000732399">
    <property type="component" value="Unassembled WGS sequence"/>
</dbReference>